<evidence type="ECO:0008006" key="3">
    <source>
        <dbReference type="Google" id="ProtNLM"/>
    </source>
</evidence>
<evidence type="ECO:0000313" key="2">
    <source>
        <dbReference type="Proteomes" id="UP000499080"/>
    </source>
</evidence>
<name>A0A4Y2BVZ4_ARAVE</name>
<proteinExistence type="predicted"/>
<comment type="caution">
    <text evidence="1">The sequence shown here is derived from an EMBL/GenBank/DDBJ whole genome shotgun (WGS) entry which is preliminary data.</text>
</comment>
<dbReference type="GO" id="GO:0003676">
    <property type="term" value="F:nucleic acid binding"/>
    <property type="evidence" value="ECO:0007669"/>
    <property type="project" value="InterPro"/>
</dbReference>
<keyword evidence="2" id="KW-1185">Reference proteome</keyword>
<dbReference type="Gene3D" id="3.30.420.10">
    <property type="entry name" value="Ribonuclease H-like superfamily/Ribonuclease H"/>
    <property type="match status" value="1"/>
</dbReference>
<accession>A0A4Y2BVZ4</accession>
<gene>
    <name evidence="1" type="ORF">AVEN_24846_1</name>
</gene>
<organism evidence="1 2">
    <name type="scientific">Araneus ventricosus</name>
    <name type="common">Orbweaver spider</name>
    <name type="synonym">Epeira ventricosa</name>
    <dbReference type="NCBI Taxonomy" id="182803"/>
    <lineage>
        <taxon>Eukaryota</taxon>
        <taxon>Metazoa</taxon>
        <taxon>Ecdysozoa</taxon>
        <taxon>Arthropoda</taxon>
        <taxon>Chelicerata</taxon>
        <taxon>Arachnida</taxon>
        <taxon>Araneae</taxon>
        <taxon>Araneomorphae</taxon>
        <taxon>Entelegynae</taxon>
        <taxon>Araneoidea</taxon>
        <taxon>Araneidae</taxon>
        <taxon>Araneus</taxon>
    </lineage>
</organism>
<dbReference type="InterPro" id="IPR052709">
    <property type="entry name" value="Transposase-MT_Hybrid"/>
</dbReference>
<dbReference type="Proteomes" id="UP000499080">
    <property type="component" value="Unassembled WGS sequence"/>
</dbReference>
<dbReference type="PANTHER" id="PTHR46060">
    <property type="entry name" value="MARINER MOS1 TRANSPOSASE-LIKE PROTEIN"/>
    <property type="match status" value="1"/>
</dbReference>
<dbReference type="PANTHER" id="PTHR46060:SF1">
    <property type="entry name" value="MARINER MOS1 TRANSPOSASE-LIKE PROTEIN"/>
    <property type="match status" value="1"/>
</dbReference>
<dbReference type="AlphaFoldDB" id="A0A4Y2BVZ4"/>
<protein>
    <recommendedName>
        <fullName evidence="3">Histone-lysine N-methyltransferase SETMAR</fullName>
    </recommendedName>
</protein>
<sequence>MPHSARVTHQLIDSFSWEQMNHPPYSPDMAPSDFHLFLHLKRFLSALRFDDDEEVKDAVTSWITLWEATFYDAGTQNLVSRNDKCQNVLGYYVEK</sequence>
<dbReference type="EMBL" id="BGPR01000113">
    <property type="protein sequence ID" value="GBL95645.1"/>
    <property type="molecule type" value="Genomic_DNA"/>
</dbReference>
<dbReference type="InterPro" id="IPR036397">
    <property type="entry name" value="RNaseH_sf"/>
</dbReference>
<evidence type="ECO:0000313" key="1">
    <source>
        <dbReference type="EMBL" id="GBL95645.1"/>
    </source>
</evidence>
<reference evidence="1 2" key="1">
    <citation type="journal article" date="2019" name="Sci. Rep.">
        <title>Orb-weaving spider Araneus ventricosus genome elucidates the spidroin gene catalogue.</title>
        <authorList>
            <person name="Kono N."/>
            <person name="Nakamura H."/>
            <person name="Ohtoshi R."/>
            <person name="Moran D.A.P."/>
            <person name="Shinohara A."/>
            <person name="Yoshida Y."/>
            <person name="Fujiwara M."/>
            <person name="Mori M."/>
            <person name="Tomita M."/>
            <person name="Arakawa K."/>
        </authorList>
    </citation>
    <scope>NUCLEOTIDE SEQUENCE [LARGE SCALE GENOMIC DNA]</scope>
</reference>